<protein>
    <submittedName>
        <fullName evidence="2">Unannotated protein</fullName>
    </submittedName>
</protein>
<name>A0A6J6EU29_9ZZZZ</name>
<dbReference type="EMBL" id="CAEZTV010000053">
    <property type="protein sequence ID" value="CAB4579467.1"/>
    <property type="molecule type" value="Genomic_DNA"/>
</dbReference>
<evidence type="ECO:0000313" key="2">
    <source>
        <dbReference type="EMBL" id="CAB4579467.1"/>
    </source>
</evidence>
<reference evidence="2" key="1">
    <citation type="submission" date="2020-05" db="EMBL/GenBank/DDBJ databases">
        <authorList>
            <person name="Chiriac C."/>
            <person name="Salcher M."/>
            <person name="Ghai R."/>
            <person name="Kavagutti S V."/>
        </authorList>
    </citation>
    <scope>NUCLEOTIDE SEQUENCE</scope>
</reference>
<dbReference type="AlphaFoldDB" id="A0A6J6EU29"/>
<evidence type="ECO:0000256" key="1">
    <source>
        <dbReference type="SAM" id="Phobius"/>
    </source>
</evidence>
<gene>
    <name evidence="2" type="ORF">UFOPK1747_00461</name>
</gene>
<keyword evidence="1" id="KW-1133">Transmembrane helix</keyword>
<organism evidence="2">
    <name type="scientific">freshwater metagenome</name>
    <dbReference type="NCBI Taxonomy" id="449393"/>
    <lineage>
        <taxon>unclassified sequences</taxon>
        <taxon>metagenomes</taxon>
        <taxon>ecological metagenomes</taxon>
    </lineage>
</organism>
<keyword evidence="1" id="KW-0812">Transmembrane</keyword>
<proteinExistence type="predicted"/>
<accession>A0A6J6EU29</accession>
<sequence>MPDCLITQEVAAGFPLASFSATIFLCSANLIMVSLSISTPVLPGMSYIINGRSVALAIAVKCAAIPACGGLL</sequence>
<keyword evidence="1" id="KW-0472">Membrane</keyword>
<feature type="transmembrane region" description="Helical" evidence="1">
    <location>
        <begin position="12"/>
        <end position="37"/>
    </location>
</feature>